<proteinExistence type="predicted"/>
<evidence type="ECO:0000313" key="2">
    <source>
        <dbReference type="Proteomes" id="UP000001338"/>
    </source>
</evidence>
<accession>A0A828YWV0</accession>
<dbReference type="EMBL" id="AFLV02000081">
    <property type="protein sequence ID" value="EKR62496.1"/>
    <property type="molecule type" value="Genomic_DNA"/>
</dbReference>
<name>A0A828YWV0_9LEPT</name>
<dbReference type="AlphaFoldDB" id="A0A828YWV0"/>
<protein>
    <submittedName>
        <fullName evidence="1">Uncharacterized protein</fullName>
    </submittedName>
</protein>
<dbReference type="Proteomes" id="UP000001338">
    <property type="component" value="Unassembled WGS sequence"/>
</dbReference>
<organism evidence="1 2">
    <name type="scientific">Leptospira weilii str. 2006001853</name>
    <dbReference type="NCBI Taxonomy" id="1001589"/>
    <lineage>
        <taxon>Bacteria</taxon>
        <taxon>Pseudomonadati</taxon>
        <taxon>Spirochaetota</taxon>
        <taxon>Spirochaetia</taxon>
        <taxon>Leptospirales</taxon>
        <taxon>Leptospiraceae</taxon>
        <taxon>Leptospira</taxon>
    </lineage>
</organism>
<gene>
    <name evidence="1" type="ORF">LEP1GSC036_1619</name>
</gene>
<sequence>MSFFFKMSEPCILLLGRMKMILENKRPVLQKYSGSQKLDQIGDSRLFRGRF</sequence>
<comment type="caution">
    <text evidence="1">The sequence shown here is derived from an EMBL/GenBank/DDBJ whole genome shotgun (WGS) entry which is preliminary data.</text>
</comment>
<evidence type="ECO:0000313" key="1">
    <source>
        <dbReference type="EMBL" id="EKR62496.1"/>
    </source>
</evidence>
<reference evidence="1 2" key="1">
    <citation type="submission" date="2012-10" db="EMBL/GenBank/DDBJ databases">
        <authorList>
            <person name="Harkins D.M."/>
            <person name="Durkin A.S."/>
            <person name="Brinkac L.M."/>
            <person name="Haft D.H."/>
            <person name="Selengut J.D."/>
            <person name="Sanka R."/>
            <person name="DePew J."/>
            <person name="Purushe J."/>
            <person name="Whelen A.C."/>
            <person name="Vinetz J.M."/>
            <person name="Sutton G.G."/>
            <person name="Nierman W.C."/>
            <person name="Fouts D.E."/>
        </authorList>
    </citation>
    <scope>NUCLEOTIDE SEQUENCE [LARGE SCALE GENOMIC DNA]</scope>
    <source>
        <strain evidence="1 2">2006001853</strain>
    </source>
</reference>